<protein>
    <submittedName>
        <fullName evidence="1">Uncharacterized protein</fullName>
    </submittedName>
</protein>
<dbReference type="AlphaFoldDB" id="T1ASK7"/>
<accession>T1ASK7</accession>
<name>T1ASK7_9ZZZZ</name>
<evidence type="ECO:0000313" key="1">
    <source>
        <dbReference type="EMBL" id="EQD60367.1"/>
    </source>
</evidence>
<gene>
    <name evidence="1" type="ORF">B1B_07812</name>
</gene>
<reference evidence="1" key="2">
    <citation type="journal article" date="2014" name="ISME J.">
        <title>Microbial stratification in low pH oxic and suboxic macroscopic growths along an acid mine drainage.</title>
        <authorList>
            <person name="Mendez-Garcia C."/>
            <person name="Mesa V."/>
            <person name="Sprenger R.R."/>
            <person name="Richter M."/>
            <person name="Diez M.S."/>
            <person name="Solano J."/>
            <person name="Bargiela R."/>
            <person name="Golyshina O.V."/>
            <person name="Manteca A."/>
            <person name="Ramos J.L."/>
            <person name="Gallego J.R."/>
            <person name="Llorente I."/>
            <person name="Martins Dos Santos V.A."/>
            <person name="Jensen O.N."/>
            <person name="Pelaez A.I."/>
            <person name="Sanchez J."/>
            <person name="Ferrer M."/>
        </authorList>
    </citation>
    <scope>NUCLEOTIDE SEQUENCE</scope>
</reference>
<proteinExistence type="predicted"/>
<comment type="caution">
    <text evidence="1">The sequence shown here is derived from an EMBL/GenBank/DDBJ whole genome shotgun (WGS) entry which is preliminary data.</text>
</comment>
<organism evidence="1">
    <name type="scientific">mine drainage metagenome</name>
    <dbReference type="NCBI Taxonomy" id="410659"/>
    <lineage>
        <taxon>unclassified sequences</taxon>
        <taxon>metagenomes</taxon>
        <taxon>ecological metagenomes</taxon>
    </lineage>
</organism>
<dbReference type="EMBL" id="AUZY01004999">
    <property type="protein sequence ID" value="EQD60367.1"/>
    <property type="molecule type" value="Genomic_DNA"/>
</dbReference>
<feature type="non-terminal residue" evidence="1">
    <location>
        <position position="1"/>
    </location>
</feature>
<sequence>RIKSVSIDSLERLPSDVPIILSSNKDEKVDATQIRANSASEAVRAAIPFLLGKEKFIRLIIGIDPGPKPGIAVLGDDILLEAFETPSIDGLISAIKGIIKGYRYSGCIVRIGHGDAPNRDSIIQKLRIVSIVPEIVDETNTSQPHKIHDNAVSAARIARGTSQFHDPRMQNHRRRDILEVEFTTLQKAMTA</sequence>
<reference evidence="1" key="1">
    <citation type="submission" date="2013-08" db="EMBL/GenBank/DDBJ databases">
        <authorList>
            <person name="Mendez C."/>
            <person name="Richter M."/>
            <person name="Ferrer M."/>
            <person name="Sanchez J."/>
        </authorList>
    </citation>
    <scope>NUCLEOTIDE SEQUENCE</scope>
</reference>